<evidence type="ECO:0000256" key="2">
    <source>
        <dbReference type="ARBA" id="ARBA00004474"/>
    </source>
</evidence>
<dbReference type="EMBL" id="JABFAB010000002">
    <property type="protein sequence ID" value="MBA0642341.1"/>
    <property type="molecule type" value="Genomic_DNA"/>
</dbReference>
<accession>A0A7J8TW12</accession>
<gene>
    <name evidence="7" type="ORF">Goklo_026741</name>
</gene>
<dbReference type="PANTHER" id="PTHR33078">
    <property type="entry name" value="PROTEIN YCF2-RELATED"/>
    <property type="match status" value="1"/>
</dbReference>
<evidence type="ECO:0000256" key="1">
    <source>
        <dbReference type="ARBA" id="ARBA00002329"/>
    </source>
</evidence>
<keyword evidence="6" id="KW-0067">ATP-binding</keyword>
<keyword evidence="8" id="KW-1185">Reference proteome</keyword>
<comment type="subcellular location">
    <subcellularLocation>
        <location evidence="2">Plastid</location>
    </subcellularLocation>
</comment>
<keyword evidence="4" id="KW-0934">Plastid</keyword>
<evidence type="ECO:0000256" key="6">
    <source>
        <dbReference type="ARBA" id="ARBA00022840"/>
    </source>
</evidence>
<dbReference type="PANTHER" id="PTHR33078:SF100">
    <property type="entry name" value="PROTEIN YCF2"/>
    <property type="match status" value="1"/>
</dbReference>
<dbReference type="Proteomes" id="UP000593573">
    <property type="component" value="Unassembled WGS sequence"/>
</dbReference>
<name>A0A7J8TW12_9ROSI</name>
<evidence type="ECO:0000313" key="7">
    <source>
        <dbReference type="EMBL" id="MBA0642341.1"/>
    </source>
</evidence>
<proteinExistence type="inferred from homology"/>
<dbReference type="AlphaFoldDB" id="A0A7J8TW12"/>
<dbReference type="GO" id="GO:0009536">
    <property type="term" value="C:plastid"/>
    <property type="evidence" value="ECO:0007669"/>
    <property type="project" value="UniProtKB-SubCell"/>
</dbReference>
<dbReference type="GO" id="GO:0005524">
    <property type="term" value="F:ATP binding"/>
    <property type="evidence" value="ECO:0007669"/>
    <property type="project" value="UniProtKB-KW"/>
</dbReference>
<organism evidence="7 8">
    <name type="scientific">Gossypium klotzschianum</name>
    <dbReference type="NCBI Taxonomy" id="34286"/>
    <lineage>
        <taxon>Eukaryota</taxon>
        <taxon>Viridiplantae</taxon>
        <taxon>Streptophyta</taxon>
        <taxon>Embryophyta</taxon>
        <taxon>Tracheophyta</taxon>
        <taxon>Spermatophyta</taxon>
        <taxon>Magnoliopsida</taxon>
        <taxon>eudicotyledons</taxon>
        <taxon>Gunneridae</taxon>
        <taxon>Pentapetalae</taxon>
        <taxon>rosids</taxon>
        <taxon>malvids</taxon>
        <taxon>Malvales</taxon>
        <taxon>Malvaceae</taxon>
        <taxon>Malvoideae</taxon>
        <taxon>Gossypium</taxon>
    </lineage>
</organism>
<keyword evidence="5" id="KW-0547">Nucleotide-binding</keyword>
<evidence type="ECO:0000256" key="4">
    <source>
        <dbReference type="ARBA" id="ARBA00022640"/>
    </source>
</evidence>
<evidence type="ECO:0000256" key="3">
    <source>
        <dbReference type="ARBA" id="ARBA00009361"/>
    </source>
</evidence>
<reference evidence="7 8" key="1">
    <citation type="journal article" date="2019" name="Genome Biol. Evol.">
        <title>Insights into the evolution of the New World diploid cottons (Gossypium, subgenus Houzingenia) based on genome sequencing.</title>
        <authorList>
            <person name="Grover C.E."/>
            <person name="Arick M.A. 2nd"/>
            <person name="Thrash A."/>
            <person name="Conover J.L."/>
            <person name="Sanders W.S."/>
            <person name="Peterson D.G."/>
            <person name="Frelichowski J.E."/>
            <person name="Scheffler J.A."/>
            <person name="Scheffler B.E."/>
            <person name="Wendel J.F."/>
        </authorList>
    </citation>
    <scope>NUCLEOTIDE SEQUENCE [LARGE SCALE GENOMIC DNA]</scope>
    <source>
        <strain evidence="7">57</strain>
        <tissue evidence="7">Leaf</tissue>
    </source>
</reference>
<evidence type="ECO:0000256" key="5">
    <source>
        <dbReference type="ARBA" id="ARBA00022741"/>
    </source>
</evidence>
<evidence type="ECO:0000313" key="8">
    <source>
        <dbReference type="Proteomes" id="UP000593573"/>
    </source>
</evidence>
<comment type="function">
    <text evidence="1">Probable ATPase of unknown function. Its presence in a non-photosynthetic plant (Epifagus virginiana) and experiments in tobacco indicate that it has an essential function which is probably not related to photosynthesis.</text>
</comment>
<comment type="similarity">
    <text evidence="3">Belongs to the Ycf2 family.</text>
</comment>
<sequence>MDLVLSLIREISMKNTNQSLKKGEEKEYSTRKLIEEDLFNHIIWASRIWRPWGFLFDCIGRPNKLGFTYWVGSFQGKGIIDDVKDKLQENDLAFL</sequence>
<dbReference type="OrthoDB" id="1909036at2759"/>
<protein>
    <submittedName>
        <fullName evidence="7">Uncharacterized protein</fullName>
    </submittedName>
</protein>
<comment type="caution">
    <text evidence="7">The sequence shown here is derived from an EMBL/GenBank/DDBJ whole genome shotgun (WGS) entry which is preliminary data.</text>
</comment>